<dbReference type="EMBL" id="FRXO01000008">
    <property type="protein sequence ID" value="SHO66836.1"/>
    <property type="molecule type" value="Genomic_DNA"/>
</dbReference>
<reference evidence="6 7" key="1">
    <citation type="submission" date="2016-12" db="EMBL/GenBank/DDBJ databases">
        <authorList>
            <person name="Song W.-J."/>
            <person name="Kurnit D.M."/>
        </authorList>
    </citation>
    <scope>NUCLEOTIDE SEQUENCE [LARGE SCALE GENOMIC DNA]</scope>
    <source>
        <strain evidence="6 7">DSM 19599</strain>
    </source>
</reference>
<keyword evidence="7" id="KW-1185">Reference proteome</keyword>
<sequence>MNEYELQRVITFLEKTRAPYLDLVPAAEPDPAWNIITHLMKERIAGRVVTMSSLIDVAGVPYSTALRRIHRMIEEGLIQKVARSTSGKSFALVAGPRLVAGYEAHARRVKAVLARTYGHRATGDDADDDYYFGGALPREDPPAAIIEQRRNKPIDLRFLLNDDNYFASMRNMWIDFRSNLASRRNFELQELPELYDRLLWNGGREQSFFDVVTVNMPWLGEMASKGLLRPLDDFIAASNINPDAFQPVVWGTGSWGGRQYGIPIYVTIECLTAQRPMLEAAKLQMPRTFDEVIAVGRALHAPEAGRWGIVWNAARGMPIAHAFMFFLGCCGGAVLDLKRAGSGYTLEGIDRRTPPPRVNDAAARAALDYMHRLVEISPPGILDMRWKEALMTFMSGDAAMCYIWSMRAARFEYDVQSAVKRRVEYAAHPAGPGGTNLSPIGGFLLAIPSNLPEDRARLAFEAISWMASAEAMRAHVKNGFPVAPGFSIVADPEAAAGSPIVRLADRLARRNQLHNWQRPPVPHYTGIERILGEEIHAALRREKSDAAALVDAEAAIARLIRTADEDAAVPVGRDL</sequence>
<organism evidence="6 7">
    <name type="scientific">Pseudoxanthobacter soli DSM 19599</name>
    <dbReference type="NCBI Taxonomy" id="1123029"/>
    <lineage>
        <taxon>Bacteria</taxon>
        <taxon>Pseudomonadati</taxon>
        <taxon>Pseudomonadota</taxon>
        <taxon>Alphaproteobacteria</taxon>
        <taxon>Hyphomicrobiales</taxon>
        <taxon>Segnochrobactraceae</taxon>
        <taxon>Pseudoxanthobacter</taxon>
    </lineage>
</organism>
<dbReference type="Proteomes" id="UP000186406">
    <property type="component" value="Unassembled WGS sequence"/>
</dbReference>
<accession>A0A1M7ZQA6</accession>
<dbReference type="GO" id="GO:0042597">
    <property type="term" value="C:periplasmic space"/>
    <property type="evidence" value="ECO:0007669"/>
    <property type="project" value="UniProtKB-SubCell"/>
</dbReference>
<dbReference type="Gene3D" id="3.40.190.10">
    <property type="entry name" value="Periplasmic binding protein-like II"/>
    <property type="match status" value="2"/>
</dbReference>
<dbReference type="STRING" id="1123029.SAMN02745172_03496"/>
<dbReference type="Pfam" id="PF01547">
    <property type="entry name" value="SBP_bac_1"/>
    <property type="match status" value="1"/>
</dbReference>
<keyword evidence="6" id="KW-0762">Sugar transport</keyword>
<protein>
    <submittedName>
        <fullName evidence="6">Multiple sugar transport system substrate-binding protein</fullName>
    </submittedName>
</protein>
<evidence type="ECO:0000256" key="1">
    <source>
        <dbReference type="ARBA" id="ARBA00004418"/>
    </source>
</evidence>
<dbReference type="SUPFAM" id="SSF53850">
    <property type="entry name" value="Periplasmic binding protein-like II"/>
    <property type="match status" value="1"/>
</dbReference>
<evidence type="ECO:0000256" key="5">
    <source>
        <dbReference type="ARBA" id="ARBA00022764"/>
    </source>
</evidence>
<dbReference type="SUPFAM" id="SSF46785">
    <property type="entry name" value="Winged helix' DNA-binding domain"/>
    <property type="match status" value="1"/>
</dbReference>
<dbReference type="PANTHER" id="PTHR43649">
    <property type="entry name" value="ARABINOSE-BINDING PROTEIN-RELATED"/>
    <property type="match status" value="1"/>
</dbReference>
<evidence type="ECO:0000313" key="6">
    <source>
        <dbReference type="EMBL" id="SHO66836.1"/>
    </source>
</evidence>
<dbReference type="InterPro" id="IPR036390">
    <property type="entry name" value="WH_DNA-bd_sf"/>
</dbReference>
<comment type="similarity">
    <text evidence="2">Belongs to the bacterial solute-binding protein 1 family.</text>
</comment>
<gene>
    <name evidence="6" type="ORF">SAMN02745172_03496</name>
</gene>
<keyword evidence="4" id="KW-0732">Signal</keyword>
<proteinExistence type="inferred from homology"/>
<evidence type="ECO:0000256" key="4">
    <source>
        <dbReference type="ARBA" id="ARBA00022729"/>
    </source>
</evidence>
<evidence type="ECO:0000256" key="3">
    <source>
        <dbReference type="ARBA" id="ARBA00022448"/>
    </source>
</evidence>
<dbReference type="PANTHER" id="PTHR43649:SF34">
    <property type="entry name" value="ABC TRANSPORTER PERIPLASMIC-BINDING PROTEIN YCJN-RELATED"/>
    <property type="match status" value="1"/>
</dbReference>
<keyword evidence="3" id="KW-0813">Transport</keyword>
<comment type="subcellular location">
    <subcellularLocation>
        <location evidence="1">Periplasm</location>
    </subcellularLocation>
</comment>
<dbReference type="OrthoDB" id="9804061at2"/>
<name>A0A1M7ZQA6_9HYPH</name>
<evidence type="ECO:0000313" key="7">
    <source>
        <dbReference type="Proteomes" id="UP000186406"/>
    </source>
</evidence>
<dbReference type="InterPro" id="IPR006059">
    <property type="entry name" value="SBP"/>
</dbReference>
<dbReference type="InterPro" id="IPR050490">
    <property type="entry name" value="Bact_solute-bd_prot1"/>
</dbReference>
<evidence type="ECO:0000256" key="2">
    <source>
        <dbReference type="ARBA" id="ARBA00008520"/>
    </source>
</evidence>
<dbReference type="AlphaFoldDB" id="A0A1M7ZQA6"/>
<dbReference type="RefSeq" id="WP_073631073.1">
    <property type="nucleotide sequence ID" value="NZ_FRXO01000008.1"/>
</dbReference>
<keyword evidence="5" id="KW-0574">Periplasm</keyword>